<accession>A0ABU3EHS8</accession>
<evidence type="ECO:0000256" key="2">
    <source>
        <dbReference type="SAM" id="SignalP"/>
    </source>
</evidence>
<keyword evidence="2" id="KW-0732">Signal</keyword>
<feature type="compositionally biased region" description="Basic and acidic residues" evidence="1">
    <location>
        <begin position="95"/>
        <end position="109"/>
    </location>
</feature>
<evidence type="ECO:0000313" key="4">
    <source>
        <dbReference type="Proteomes" id="UP001251085"/>
    </source>
</evidence>
<organism evidence="3 4">
    <name type="scientific">Paracoccus broussonetiae</name>
    <dbReference type="NCBI Taxonomy" id="3075834"/>
    <lineage>
        <taxon>Bacteria</taxon>
        <taxon>Pseudomonadati</taxon>
        <taxon>Pseudomonadota</taxon>
        <taxon>Alphaproteobacteria</taxon>
        <taxon>Rhodobacterales</taxon>
        <taxon>Paracoccaceae</taxon>
        <taxon>Paracoccus</taxon>
    </lineage>
</organism>
<sequence length="166" mass="17932">MQRLAAVLLVSGLAIGPVAAQSTFEPPPADENHQGDVESQIEDGLNGFMDKLLDKVQPHLDQLGRDLNDTVNSFGPVFDELGDLMDDVGNYQTPERLENGDILIRRRADAPPPPPIGDTLRDFLNPNSPSSDGQAQPRQPEAAPSEPPPSDIPEPLPDQNGTEIEL</sequence>
<proteinExistence type="predicted"/>
<name>A0ABU3EHS8_9RHOB</name>
<feature type="compositionally biased region" description="Low complexity" evidence="1">
    <location>
        <begin position="134"/>
        <end position="144"/>
    </location>
</feature>
<dbReference type="RefSeq" id="WP_311760895.1">
    <property type="nucleotide sequence ID" value="NZ_JAVRQI010000015.1"/>
</dbReference>
<evidence type="ECO:0000313" key="3">
    <source>
        <dbReference type="EMBL" id="MDT1063807.1"/>
    </source>
</evidence>
<evidence type="ECO:0000256" key="1">
    <source>
        <dbReference type="SAM" id="MobiDB-lite"/>
    </source>
</evidence>
<gene>
    <name evidence="3" type="ORF">RM190_18235</name>
</gene>
<feature type="chain" id="PRO_5047376031" description="AAA+ family ATPase" evidence="2">
    <location>
        <begin position="21"/>
        <end position="166"/>
    </location>
</feature>
<protein>
    <recommendedName>
        <fullName evidence="5">AAA+ family ATPase</fullName>
    </recommendedName>
</protein>
<keyword evidence="4" id="KW-1185">Reference proteome</keyword>
<evidence type="ECO:0008006" key="5">
    <source>
        <dbReference type="Google" id="ProtNLM"/>
    </source>
</evidence>
<dbReference type="EMBL" id="JAVRQI010000015">
    <property type="protein sequence ID" value="MDT1063807.1"/>
    <property type="molecule type" value="Genomic_DNA"/>
</dbReference>
<feature type="compositionally biased region" description="Pro residues" evidence="1">
    <location>
        <begin position="145"/>
        <end position="156"/>
    </location>
</feature>
<feature type="region of interest" description="Disordered" evidence="1">
    <location>
        <begin position="86"/>
        <end position="166"/>
    </location>
</feature>
<reference evidence="4" key="1">
    <citation type="submission" date="2023-07" db="EMBL/GenBank/DDBJ databases">
        <title>Characterization of two Paracoccaceae strains isolated from Phycosphere and proposal of Xinfangfangia lacusdiani sp. nov.</title>
        <authorList>
            <person name="Deng Y."/>
            <person name="Zhang Y.Q."/>
        </authorList>
    </citation>
    <scope>NUCLEOTIDE SEQUENCE [LARGE SCALE GENOMIC DNA]</scope>
    <source>
        <strain evidence="4">CPCC 101403</strain>
    </source>
</reference>
<comment type="caution">
    <text evidence="3">The sequence shown here is derived from an EMBL/GenBank/DDBJ whole genome shotgun (WGS) entry which is preliminary data.</text>
</comment>
<feature type="signal peptide" evidence="2">
    <location>
        <begin position="1"/>
        <end position="20"/>
    </location>
</feature>
<dbReference type="Proteomes" id="UP001251085">
    <property type="component" value="Unassembled WGS sequence"/>
</dbReference>